<evidence type="ECO:0000313" key="3">
    <source>
        <dbReference type="Proteomes" id="UP001552299"/>
    </source>
</evidence>
<dbReference type="EMBL" id="JANQDX010000005">
    <property type="protein sequence ID" value="KAL0923859.1"/>
    <property type="molecule type" value="Genomic_DNA"/>
</dbReference>
<evidence type="ECO:0000313" key="2">
    <source>
        <dbReference type="EMBL" id="KAL0923859.1"/>
    </source>
</evidence>
<protein>
    <recommendedName>
        <fullName evidence="1">FHA domain-containing protein</fullName>
    </recommendedName>
</protein>
<evidence type="ECO:0000259" key="1">
    <source>
        <dbReference type="PROSITE" id="PS50006"/>
    </source>
</evidence>
<keyword evidence="3" id="KW-1185">Reference proteome</keyword>
<dbReference type="PROSITE" id="PS50006">
    <property type="entry name" value="FHA_DOMAIN"/>
    <property type="match status" value="1"/>
</dbReference>
<feature type="domain" description="FHA" evidence="1">
    <location>
        <begin position="59"/>
        <end position="88"/>
    </location>
</feature>
<accession>A0ABD0VFJ4</accession>
<dbReference type="InterPro" id="IPR000253">
    <property type="entry name" value="FHA_dom"/>
</dbReference>
<proteinExistence type="predicted"/>
<comment type="caution">
    <text evidence="2">The sequence shown here is derived from an EMBL/GenBank/DDBJ whole genome shotgun (WGS) entry which is preliminary data.</text>
</comment>
<gene>
    <name evidence="2" type="ORF">M5K25_004639</name>
</gene>
<reference evidence="2 3" key="1">
    <citation type="journal article" date="2024" name="Plant Biotechnol. J.">
        <title>Dendrobium thyrsiflorum genome and its molecular insights into genes involved in important horticultural traits.</title>
        <authorList>
            <person name="Chen B."/>
            <person name="Wang J.Y."/>
            <person name="Zheng P.J."/>
            <person name="Li K.L."/>
            <person name="Liang Y.M."/>
            <person name="Chen X.F."/>
            <person name="Zhang C."/>
            <person name="Zhao X."/>
            <person name="He X."/>
            <person name="Zhang G.Q."/>
            <person name="Liu Z.J."/>
            <person name="Xu Q."/>
        </authorList>
    </citation>
    <scope>NUCLEOTIDE SEQUENCE [LARGE SCALE GENOMIC DNA]</scope>
    <source>
        <strain evidence="2">GZMU011</strain>
    </source>
</reference>
<dbReference type="Proteomes" id="UP001552299">
    <property type="component" value="Unassembled WGS sequence"/>
</dbReference>
<dbReference type="AlphaFoldDB" id="A0ABD0VFJ4"/>
<name>A0ABD0VFJ4_DENTH</name>
<sequence length="88" mass="10393">MREVFSNAVHKHCLLHLRENFKKFVRQLGIPDNKGLNAQHRLEFIFNLLWLHHQGTRILEIGRNQDGSVEVNVERPIVDAKHSILYTR</sequence>
<organism evidence="2 3">
    <name type="scientific">Dendrobium thyrsiflorum</name>
    <name type="common">Pinecone-like raceme dendrobium</name>
    <name type="synonym">Orchid</name>
    <dbReference type="NCBI Taxonomy" id="117978"/>
    <lineage>
        <taxon>Eukaryota</taxon>
        <taxon>Viridiplantae</taxon>
        <taxon>Streptophyta</taxon>
        <taxon>Embryophyta</taxon>
        <taxon>Tracheophyta</taxon>
        <taxon>Spermatophyta</taxon>
        <taxon>Magnoliopsida</taxon>
        <taxon>Liliopsida</taxon>
        <taxon>Asparagales</taxon>
        <taxon>Orchidaceae</taxon>
        <taxon>Epidendroideae</taxon>
        <taxon>Malaxideae</taxon>
        <taxon>Dendrobiinae</taxon>
        <taxon>Dendrobium</taxon>
    </lineage>
</organism>